<keyword evidence="2" id="KW-1185">Reference proteome</keyword>
<dbReference type="EMBL" id="AVOT02001291">
    <property type="protein sequence ID" value="MBW0466403.1"/>
    <property type="molecule type" value="Genomic_DNA"/>
</dbReference>
<comment type="caution">
    <text evidence="1">The sequence shown here is derived from an EMBL/GenBank/DDBJ whole genome shotgun (WGS) entry which is preliminary data.</text>
</comment>
<dbReference type="CDD" id="cd09276">
    <property type="entry name" value="Rnase_HI_RT_non_LTR"/>
    <property type="match status" value="1"/>
</dbReference>
<evidence type="ECO:0000313" key="1">
    <source>
        <dbReference type="EMBL" id="MBW0466403.1"/>
    </source>
</evidence>
<dbReference type="Proteomes" id="UP000765509">
    <property type="component" value="Unassembled WGS sequence"/>
</dbReference>
<proteinExistence type="predicted"/>
<accession>A0A9Q3GG88</accession>
<dbReference type="GO" id="GO:0003676">
    <property type="term" value="F:nucleic acid binding"/>
    <property type="evidence" value="ECO:0007669"/>
    <property type="project" value="InterPro"/>
</dbReference>
<dbReference type="Gene3D" id="3.30.420.10">
    <property type="entry name" value="Ribonuclease H-like superfamily/Ribonuclease H"/>
    <property type="match status" value="1"/>
</dbReference>
<dbReference type="SUPFAM" id="SSF53098">
    <property type="entry name" value="Ribonuclease H-like"/>
    <property type="match status" value="1"/>
</dbReference>
<dbReference type="AlphaFoldDB" id="A0A9Q3GG88"/>
<reference evidence="1" key="1">
    <citation type="submission" date="2021-03" db="EMBL/GenBank/DDBJ databases">
        <title>Draft genome sequence of rust myrtle Austropuccinia psidii MF-1, a brazilian biotype.</title>
        <authorList>
            <person name="Quecine M.C."/>
            <person name="Pachon D.M.R."/>
            <person name="Bonatelli M.L."/>
            <person name="Correr F.H."/>
            <person name="Franceschini L.M."/>
            <person name="Leite T.F."/>
            <person name="Margarido G.R.A."/>
            <person name="Almeida C.A."/>
            <person name="Ferrarezi J.A."/>
            <person name="Labate C.A."/>
        </authorList>
    </citation>
    <scope>NUCLEOTIDE SEQUENCE</scope>
    <source>
        <strain evidence="1">MF-1</strain>
    </source>
</reference>
<sequence>MYEILVWALLLKKGCIQFCGSPELEPYQSSSIEWEKTQLVFGTLATLAIEPIRRELYTRRERGEQLGVVHIICDNQRALRKVADPTKPTIGQHLYLPISNELLSLSQLTPIHLTWCPGHIGIEGNEKADSEAEKAASNSSCQQQIIPPSKARIKQRIMNENKPENFTAEENKRLQVRSCPQKFNKALNSQEKAITSTINQLRSEHVVLNEYLYRIKTRGNPLCDKCNQIESVRHFLSHCKRYKTQRKRIKADLRHDKIRFKSDDMRGILDNPRAITHITRFILDSGRFKHLQLYRKQVS</sequence>
<evidence type="ECO:0008006" key="3">
    <source>
        <dbReference type="Google" id="ProtNLM"/>
    </source>
</evidence>
<protein>
    <recommendedName>
        <fullName evidence="3">RNase H type-1 domain-containing protein</fullName>
    </recommendedName>
</protein>
<dbReference type="OrthoDB" id="3265969at2759"/>
<dbReference type="InterPro" id="IPR012337">
    <property type="entry name" value="RNaseH-like_sf"/>
</dbReference>
<name>A0A9Q3GG88_9BASI</name>
<evidence type="ECO:0000313" key="2">
    <source>
        <dbReference type="Proteomes" id="UP000765509"/>
    </source>
</evidence>
<gene>
    <name evidence="1" type="ORF">O181_006118</name>
</gene>
<dbReference type="InterPro" id="IPR036397">
    <property type="entry name" value="RNaseH_sf"/>
</dbReference>
<organism evidence="1 2">
    <name type="scientific">Austropuccinia psidii MF-1</name>
    <dbReference type="NCBI Taxonomy" id="1389203"/>
    <lineage>
        <taxon>Eukaryota</taxon>
        <taxon>Fungi</taxon>
        <taxon>Dikarya</taxon>
        <taxon>Basidiomycota</taxon>
        <taxon>Pucciniomycotina</taxon>
        <taxon>Pucciniomycetes</taxon>
        <taxon>Pucciniales</taxon>
        <taxon>Sphaerophragmiaceae</taxon>
        <taxon>Austropuccinia</taxon>
    </lineage>
</organism>